<organism evidence="2 3">
    <name type="scientific">Kribbella capetownensis</name>
    <dbReference type="NCBI Taxonomy" id="1572659"/>
    <lineage>
        <taxon>Bacteria</taxon>
        <taxon>Bacillati</taxon>
        <taxon>Actinomycetota</taxon>
        <taxon>Actinomycetes</taxon>
        <taxon>Propionibacteriales</taxon>
        <taxon>Kribbellaceae</taxon>
        <taxon>Kribbella</taxon>
    </lineage>
</organism>
<dbReference type="Pfam" id="PF00403">
    <property type="entry name" value="HMA"/>
    <property type="match status" value="1"/>
</dbReference>
<dbReference type="InterPro" id="IPR006121">
    <property type="entry name" value="HMA_dom"/>
</dbReference>
<comment type="caution">
    <text evidence="2">The sequence shown here is derived from an EMBL/GenBank/DDBJ whole genome shotgun (WGS) entry which is preliminary data.</text>
</comment>
<dbReference type="AlphaFoldDB" id="A0A4R0JSE4"/>
<keyword evidence="3" id="KW-1185">Reference proteome</keyword>
<sequence>MTYSADTVAALRELKETRIEAARACDDSDPSAAQYAALGSGEQPRCLAHAPHSVDGRRVSLVTQVANSFVDAFTRLFAVVTVDVEDSDETGDVDCQGEVFEVPDMTCQHCIRTITKAVGEFGVAPPQFDLETKRVVASFGSAEVRARSFAAIRARGYTVVPVPR</sequence>
<accession>A0A4R0JSE4</accession>
<evidence type="ECO:0000259" key="1">
    <source>
        <dbReference type="Pfam" id="PF00403"/>
    </source>
</evidence>
<dbReference type="OrthoDB" id="9801832at2"/>
<dbReference type="Gene3D" id="3.30.70.100">
    <property type="match status" value="1"/>
</dbReference>
<gene>
    <name evidence="2" type="ORF">E0H75_22525</name>
</gene>
<proteinExistence type="predicted"/>
<name>A0A4R0JSE4_9ACTN</name>
<reference evidence="2 3" key="1">
    <citation type="submission" date="2019-02" db="EMBL/GenBank/DDBJ databases">
        <title>Kribbella capetownensis sp. nov. and Kribbella speibonae sp. nov., isolated from soil.</title>
        <authorList>
            <person name="Curtis S.M."/>
            <person name="Norton I."/>
            <person name="Everest G.J."/>
            <person name="Meyers P.R."/>
        </authorList>
    </citation>
    <scope>NUCLEOTIDE SEQUENCE [LARGE SCALE GENOMIC DNA]</scope>
    <source>
        <strain evidence="2 3">YM53</strain>
    </source>
</reference>
<feature type="domain" description="HMA" evidence="1">
    <location>
        <begin position="99"/>
        <end position="138"/>
    </location>
</feature>
<dbReference type="CDD" id="cd00371">
    <property type="entry name" value="HMA"/>
    <property type="match status" value="1"/>
</dbReference>
<evidence type="ECO:0000313" key="3">
    <source>
        <dbReference type="Proteomes" id="UP000293342"/>
    </source>
</evidence>
<dbReference type="GO" id="GO:0046872">
    <property type="term" value="F:metal ion binding"/>
    <property type="evidence" value="ECO:0007669"/>
    <property type="project" value="InterPro"/>
</dbReference>
<dbReference type="Proteomes" id="UP000293342">
    <property type="component" value="Unassembled WGS sequence"/>
</dbReference>
<dbReference type="EMBL" id="SJKD01000005">
    <property type="protein sequence ID" value="TCC47988.1"/>
    <property type="molecule type" value="Genomic_DNA"/>
</dbReference>
<protein>
    <recommendedName>
        <fullName evidence="1">HMA domain-containing protein</fullName>
    </recommendedName>
</protein>
<evidence type="ECO:0000313" key="2">
    <source>
        <dbReference type="EMBL" id="TCC47988.1"/>
    </source>
</evidence>
<dbReference type="InterPro" id="IPR036163">
    <property type="entry name" value="HMA_dom_sf"/>
</dbReference>
<dbReference type="SUPFAM" id="SSF55008">
    <property type="entry name" value="HMA, heavy metal-associated domain"/>
    <property type="match status" value="1"/>
</dbReference>